<accession>A0A8S9PUF7</accession>
<evidence type="ECO:0008006" key="3">
    <source>
        <dbReference type="Google" id="ProtNLM"/>
    </source>
</evidence>
<sequence>MAALGPVSIDEKDLMVSDVMTRETGMWNKEALLKHLPELMEDILHLQPSITGAEDGYAWLLTPSGDYTSKSGYLALQLENAAPPQRTQNIPDDFNWFKSLWNTETLPKIQLFLWKVLQNAIPSELQSSRQRINLPPLGVTINLFPWIFTDSAKKELHRGSTFINHISSPLLAESLAITALLLHASTLGFTNIWITELFGVLSDIASLSLFLSHLVSFPEQTMGRPTGLPNLLFRMGLVGS</sequence>
<dbReference type="AlphaFoldDB" id="A0A8S9PUF7"/>
<gene>
    <name evidence="1" type="ORF">F2Q69_00049139</name>
</gene>
<proteinExistence type="predicted"/>
<reference evidence="1" key="1">
    <citation type="submission" date="2019-12" db="EMBL/GenBank/DDBJ databases">
        <title>Genome sequencing and annotation of Brassica cretica.</title>
        <authorList>
            <person name="Studholme D.J."/>
            <person name="Sarris P."/>
        </authorList>
    </citation>
    <scope>NUCLEOTIDE SEQUENCE</scope>
    <source>
        <strain evidence="1">PFS-109/04</strain>
        <tissue evidence="1">Leaf</tissue>
    </source>
</reference>
<dbReference type="EMBL" id="QGKX02001347">
    <property type="protein sequence ID" value="KAF3523480.1"/>
    <property type="molecule type" value="Genomic_DNA"/>
</dbReference>
<evidence type="ECO:0000313" key="2">
    <source>
        <dbReference type="Proteomes" id="UP000712600"/>
    </source>
</evidence>
<name>A0A8S9PUF7_BRACR</name>
<organism evidence="1 2">
    <name type="scientific">Brassica cretica</name>
    <name type="common">Mustard</name>
    <dbReference type="NCBI Taxonomy" id="69181"/>
    <lineage>
        <taxon>Eukaryota</taxon>
        <taxon>Viridiplantae</taxon>
        <taxon>Streptophyta</taxon>
        <taxon>Embryophyta</taxon>
        <taxon>Tracheophyta</taxon>
        <taxon>Spermatophyta</taxon>
        <taxon>Magnoliopsida</taxon>
        <taxon>eudicotyledons</taxon>
        <taxon>Gunneridae</taxon>
        <taxon>Pentapetalae</taxon>
        <taxon>rosids</taxon>
        <taxon>malvids</taxon>
        <taxon>Brassicales</taxon>
        <taxon>Brassicaceae</taxon>
        <taxon>Brassiceae</taxon>
        <taxon>Brassica</taxon>
    </lineage>
</organism>
<comment type="caution">
    <text evidence="1">The sequence shown here is derived from an EMBL/GenBank/DDBJ whole genome shotgun (WGS) entry which is preliminary data.</text>
</comment>
<dbReference type="Proteomes" id="UP000712600">
    <property type="component" value="Unassembled WGS sequence"/>
</dbReference>
<protein>
    <recommendedName>
        <fullName evidence="3">Reverse transcriptase zinc-binding domain-containing protein</fullName>
    </recommendedName>
</protein>
<evidence type="ECO:0000313" key="1">
    <source>
        <dbReference type="EMBL" id="KAF3523480.1"/>
    </source>
</evidence>